<dbReference type="SUPFAM" id="SSF56801">
    <property type="entry name" value="Acetyl-CoA synthetase-like"/>
    <property type="match status" value="1"/>
</dbReference>
<feature type="region of interest" description="Disordered" evidence="5">
    <location>
        <begin position="954"/>
        <end position="979"/>
    </location>
</feature>
<dbReference type="InterPro" id="IPR042099">
    <property type="entry name" value="ANL_N_sf"/>
</dbReference>
<dbReference type="GO" id="GO:0031177">
    <property type="term" value="F:phosphopantetheine binding"/>
    <property type="evidence" value="ECO:0007669"/>
    <property type="project" value="TreeGrafter"/>
</dbReference>
<dbReference type="Pfam" id="PF00668">
    <property type="entry name" value="Condensation"/>
    <property type="match status" value="1"/>
</dbReference>
<protein>
    <submittedName>
        <fullName evidence="7">Amino acid adenylation domain-containing protein</fullName>
    </submittedName>
</protein>
<dbReference type="InterPro" id="IPR020845">
    <property type="entry name" value="AMP-binding_CS"/>
</dbReference>
<dbReference type="PANTHER" id="PTHR45527">
    <property type="entry name" value="NONRIBOSOMAL PEPTIDE SYNTHETASE"/>
    <property type="match status" value="1"/>
</dbReference>
<keyword evidence="8" id="KW-1185">Reference proteome</keyword>
<evidence type="ECO:0000313" key="8">
    <source>
        <dbReference type="Proteomes" id="UP000321617"/>
    </source>
</evidence>
<dbReference type="PROSITE" id="PS50075">
    <property type="entry name" value="CARRIER"/>
    <property type="match status" value="1"/>
</dbReference>
<evidence type="ECO:0000256" key="1">
    <source>
        <dbReference type="ARBA" id="ARBA00001957"/>
    </source>
</evidence>
<dbReference type="SUPFAM" id="SSF53474">
    <property type="entry name" value="alpha/beta-Hydrolases"/>
    <property type="match status" value="1"/>
</dbReference>
<comment type="cofactor">
    <cofactor evidence="1">
        <name>pantetheine 4'-phosphate</name>
        <dbReference type="ChEBI" id="CHEBI:47942"/>
    </cofactor>
</comment>
<gene>
    <name evidence="7" type="ORF">LX16_1067</name>
</gene>
<dbReference type="PROSITE" id="PS00012">
    <property type="entry name" value="PHOSPHOPANTETHEINE"/>
    <property type="match status" value="1"/>
</dbReference>
<dbReference type="GO" id="GO:0043041">
    <property type="term" value="P:amino acid activation for nonribosomal peptide biosynthetic process"/>
    <property type="evidence" value="ECO:0007669"/>
    <property type="project" value="TreeGrafter"/>
</dbReference>
<dbReference type="InterPro" id="IPR036736">
    <property type="entry name" value="ACP-like_sf"/>
</dbReference>
<dbReference type="InterPro" id="IPR023213">
    <property type="entry name" value="CAT-like_dom_sf"/>
</dbReference>
<evidence type="ECO:0000313" key="7">
    <source>
        <dbReference type="EMBL" id="TWJ15366.1"/>
    </source>
</evidence>
<evidence type="ECO:0000259" key="6">
    <source>
        <dbReference type="PROSITE" id="PS50075"/>
    </source>
</evidence>
<dbReference type="Gene3D" id="3.30.559.10">
    <property type="entry name" value="Chloramphenicol acetyltransferase-like domain"/>
    <property type="match status" value="1"/>
</dbReference>
<name>A0A562VBW3_9ACTN</name>
<dbReference type="Proteomes" id="UP000321617">
    <property type="component" value="Unassembled WGS sequence"/>
</dbReference>
<dbReference type="GO" id="GO:0005737">
    <property type="term" value="C:cytoplasm"/>
    <property type="evidence" value="ECO:0007669"/>
    <property type="project" value="TreeGrafter"/>
</dbReference>
<dbReference type="PRINTS" id="PR00154">
    <property type="entry name" value="AMPBINDING"/>
</dbReference>
<dbReference type="InterPro" id="IPR001242">
    <property type="entry name" value="Condensation_dom"/>
</dbReference>
<dbReference type="NCBIfam" id="TIGR01733">
    <property type="entry name" value="AA-adenyl-dom"/>
    <property type="match status" value="1"/>
</dbReference>
<dbReference type="OrthoDB" id="2472181at2"/>
<dbReference type="SUPFAM" id="SSF47336">
    <property type="entry name" value="ACP-like"/>
    <property type="match status" value="1"/>
</dbReference>
<dbReference type="Gene3D" id="1.10.1200.10">
    <property type="entry name" value="ACP-like"/>
    <property type="match status" value="1"/>
</dbReference>
<dbReference type="InterPro" id="IPR010071">
    <property type="entry name" value="AA_adenyl_dom"/>
</dbReference>
<dbReference type="InterPro" id="IPR009081">
    <property type="entry name" value="PP-bd_ACP"/>
</dbReference>
<dbReference type="FunFam" id="3.40.50.980:FF:000001">
    <property type="entry name" value="Non-ribosomal peptide synthetase"/>
    <property type="match status" value="1"/>
</dbReference>
<dbReference type="Pfam" id="PF00975">
    <property type="entry name" value="Thioesterase"/>
    <property type="match status" value="1"/>
</dbReference>
<dbReference type="Pfam" id="PF00550">
    <property type="entry name" value="PP-binding"/>
    <property type="match status" value="1"/>
</dbReference>
<dbReference type="CDD" id="cd19543">
    <property type="entry name" value="DCL_NRPS"/>
    <property type="match status" value="1"/>
</dbReference>
<feature type="domain" description="Carrier" evidence="6">
    <location>
        <begin position="974"/>
        <end position="1048"/>
    </location>
</feature>
<dbReference type="Gene3D" id="3.40.50.1820">
    <property type="entry name" value="alpha/beta hydrolase"/>
    <property type="match status" value="1"/>
</dbReference>
<dbReference type="GO" id="GO:0044550">
    <property type="term" value="P:secondary metabolite biosynthetic process"/>
    <property type="evidence" value="ECO:0007669"/>
    <property type="project" value="TreeGrafter"/>
</dbReference>
<dbReference type="Gene3D" id="3.40.50.12780">
    <property type="entry name" value="N-terminal domain of ligase-like"/>
    <property type="match status" value="1"/>
</dbReference>
<accession>A0A562VBW3</accession>
<dbReference type="CDD" id="cd05930">
    <property type="entry name" value="A_NRPS"/>
    <property type="match status" value="1"/>
</dbReference>
<dbReference type="FunFam" id="3.30.300.30:FF:000010">
    <property type="entry name" value="Enterobactin synthetase component F"/>
    <property type="match status" value="1"/>
</dbReference>
<evidence type="ECO:0000256" key="2">
    <source>
        <dbReference type="ARBA" id="ARBA00006432"/>
    </source>
</evidence>
<dbReference type="EMBL" id="VLLL01000005">
    <property type="protein sequence ID" value="TWJ15366.1"/>
    <property type="molecule type" value="Genomic_DNA"/>
</dbReference>
<dbReference type="Gene3D" id="3.30.559.30">
    <property type="entry name" value="Nonribosomal peptide synthetase, condensation domain"/>
    <property type="match status" value="1"/>
</dbReference>
<dbReference type="SUPFAM" id="SSF52777">
    <property type="entry name" value="CoA-dependent acyltransferases"/>
    <property type="match status" value="2"/>
</dbReference>
<organism evidence="7 8">
    <name type="scientific">Stackebrandtia albiflava</name>
    <dbReference type="NCBI Taxonomy" id="406432"/>
    <lineage>
        <taxon>Bacteria</taxon>
        <taxon>Bacillati</taxon>
        <taxon>Actinomycetota</taxon>
        <taxon>Actinomycetes</taxon>
        <taxon>Glycomycetales</taxon>
        <taxon>Glycomycetaceae</taxon>
        <taxon>Stackebrandtia</taxon>
    </lineage>
</organism>
<dbReference type="InterPro" id="IPR045851">
    <property type="entry name" value="AMP-bd_C_sf"/>
</dbReference>
<dbReference type="InterPro" id="IPR001031">
    <property type="entry name" value="Thioesterase"/>
</dbReference>
<dbReference type="PANTHER" id="PTHR45527:SF1">
    <property type="entry name" value="FATTY ACID SYNTHASE"/>
    <property type="match status" value="1"/>
</dbReference>
<evidence type="ECO:0000256" key="3">
    <source>
        <dbReference type="ARBA" id="ARBA00022450"/>
    </source>
</evidence>
<dbReference type="FunFam" id="1.10.1200.10:FF:000005">
    <property type="entry name" value="Nonribosomal peptide synthetase 1"/>
    <property type="match status" value="1"/>
</dbReference>
<keyword evidence="4" id="KW-0597">Phosphoprotein</keyword>
<dbReference type="GO" id="GO:0003824">
    <property type="term" value="F:catalytic activity"/>
    <property type="evidence" value="ECO:0007669"/>
    <property type="project" value="InterPro"/>
</dbReference>
<comment type="similarity">
    <text evidence="2">Belongs to the ATP-dependent AMP-binding enzyme family.</text>
</comment>
<dbReference type="Pfam" id="PF00501">
    <property type="entry name" value="AMP-binding"/>
    <property type="match status" value="1"/>
</dbReference>
<dbReference type="InterPro" id="IPR025110">
    <property type="entry name" value="AMP-bd_C"/>
</dbReference>
<dbReference type="InterPro" id="IPR006162">
    <property type="entry name" value="Ppantetheine_attach_site"/>
</dbReference>
<reference evidence="7 8" key="1">
    <citation type="journal article" date="2013" name="Stand. Genomic Sci.">
        <title>Genomic Encyclopedia of Type Strains, Phase I: The one thousand microbial genomes (KMG-I) project.</title>
        <authorList>
            <person name="Kyrpides N.C."/>
            <person name="Woyke T."/>
            <person name="Eisen J.A."/>
            <person name="Garrity G."/>
            <person name="Lilburn T.G."/>
            <person name="Beck B.J."/>
            <person name="Whitman W.B."/>
            <person name="Hugenholtz P."/>
            <person name="Klenk H.P."/>
        </authorList>
    </citation>
    <scope>NUCLEOTIDE SEQUENCE [LARGE SCALE GENOMIC DNA]</scope>
    <source>
        <strain evidence="7 8">DSM 45044</strain>
    </source>
</reference>
<dbReference type="Pfam" id="PF13193">
    <property type="entry name" value="AMP-binding_C"/>
    <property type="match status" value="1"/>
</dbReference>
<comment type="caution">
    <text evidence="7">The sequence shown here is derived from an EMBL/GenBank/DDBJ whole genome shotgun (WGS) entry which is preliminary data.</text>
</comment>
<sequence>MSAPNIEDIYRLTPLQTGMLFHSLEDTDDIRPYTVQMVEEFTGPLHEEHFRTAWQRVIDRHTVLRTAFVWEGVSRPVQVVQRRARLPFARHDWRDLTDAEQRDRLDALIEADWNRGFDLTAAPLLRVTVIRTAEERRIVLWSFHHLLLDGWSVQQVLADLFRFYRAELAGESPAEPPAAPFVRYAEWLEAQSRDDARDFWRRHLDGIGAATTPGGDDTGQTGVDVVRFDCDDVVSERARAFAKAHRITVNTLVQGAWALLTSRYTRQPSVIFGSTVSGRTPALPDIESMVGLFINTLPVRVDVAEDAPVADWLREIQRQQAELRQYEYSALVDVHRWSGIPRGEPLFESILVFENYPESGEESGPPDGLRRRLVHCEERTGYPLTVVAWSGRRLAGKLVYDRSRFHRSTVEGIAGHLRNLLAAIVGTDDGDRIGDVSMLDAAERRRVLHDWNTAVADFPGDKTIHRLIEERARAVPDAVAVRHGNASLTFRELDDRADRLAHRLRTSGARPGVLIGVCLDHGLDAVVSLLAVLKSGAAFVPLDPAYPASRLEFMLDDTEAPLLITTTDVAERLPATAAEQIRLDVDWPGILAGEPDIAPRDVASPHDLAYVIYTSGSTGRPKGVMLEHHGVVNYLHWCDTAYPARGDVGTFLYSSITFDLTITALFLPLIQGLPIVVPVVDDGHHGVFDSTVDALLDGADTSFLKATPSHLELLTTAAEQTGRRLRIHSIVAGGEELTSALARRIIAVSDVDVTITNEYGATEGSVANVMSATTADTSLNRHAVDCGRAVDNTSVYVVDPTGRPVPVGVPGEALLGGVCVARGYHRRPALNRERFTPNPFGPGRVYHTGDLVRWLPGGRIEFIGRMDDQVKLRGYRIELGEIDAALRDQPGVTSAVTMLREDVPGDKRIVAYLVGDTDTGVIRGRLAERLPGHMIPSDFVVVDVLPLTTNGKVDRAALPAPSGRRTGPGPVHRPPRTDTERTVARVWADVLGVDRVGAEDDFFALGGHSITAITTAGRLKASGLPATVQSVMRHPVLADLARVLDGAGQTPTGLAIPLSAEHSGDQRPILFCVHPGGGGVHPYRTLARELADTHRVYGIQAAGLDGTEDPITGIEAMAGRYWREVEAVQPEGPYHLLGWSTGGVVVHEMAARRPDDVATVVILEPAVTGPSERDRFAGHARNREAADALWRRGRRARGPERADIERRLRELAVAAEIDPAAMNLDEFLPFGVLAAELRSLETYSAAVSRARTTLVVGGDYRDPTVVPTSGGGDHDGYVAHWRAHCPGGLDLLDVPAGHMGMVTDPESVARVVTALRRQPVPA</sequence>
<dbReference type="InterPro" id="IPR020459">
    <property type="entry name" value="AMP-binding"/>
</dbReference>
<dbReference type="InterPro" id="IPR000873">
    <property type="entry name" value="AMP-dep_synth/lig_dom"/>
</dbReference>
<dbReference type="GO" id="GO:0008610">
    <property type="term" value="P:lipid biosynthetic process"/>
    <property type="evidence" value="ECO:0007669"/>
    <property type="project" value="UniProtKB-ARBA"/>
</dbReference>
<proteinExistence type="inferred from homology"/>
<dbReference type="Gene3D" id="3.30.300.30">
    <property type="match status" value="1"/>
</dbReference>
<dbReference type="RefSeq" id="WP_147133924.1">
    <property type="nucleotide sequence ID" value="NZ_VLLL01000005.1"/>
</dbReference>
<dbReference type="PROSITE" id="PS00455">
    <property type="entry name" value="AMP_BINDING"/>
    <property type="match status" value="1"/>
</dbReference>
<dbReference type="InterPro" id="IPR029058">
    <property type="entry name" value="AB_hydrolase_fold"/>
</dbReference>
<keyword evidence="3" id="KW-0596">Phosphopantetheine</keyword>
<evidence type="ECO:0000256" key="4">
    <source>
        <dbReference type="ARBA" id="ARBA00022553"/>
    </source>
</evidence>
<evidence type="ECO:0000256" key="5">
    <source>
        <dbReference type="SAM" id="MobiDB-lite"/>
    </source>
</evidence>